<dbReference type="PANTHER" id="PTHR42930">
    <property type="entry name" value="PHOSPHATE-SPECIFIC TRANSPORT SYSTEM ACCESSORY PROTEIN PHOU"/>
    <property type="match status" value="1"/>
</dbReference>
<feature type="domain" description="SpoVT-AbrB" evidence="1">
    <location>
        <begin position="8"/>
        <end position="54"/>
    </location>
</feature>
<dbReference type="AlphaFoldDB" id="A0A382A6N9"/>
<dbReference type="SUPFAM" id="SSF109755">
    <property type="entry name" value="PhoU-like"/>
    <property type="match status" value="1"/>
</dbReference>
<accession>A0A382A6N9</accession>
<gene>
    <name evidence="2" type="ORF">METZ01_LOCUS149571</name>
</gene>
<dbReference type="Pfam" id="PF01895">
    <property type="entry name" value="PhoU"/>
    <property type="match status" value="1"/>
</dbReference>
<dbReference type="GO" id="GO:0045936">
    <property type="term" value="P:negative regulation of phosphate metabolic process"/>
    <property type="evidence" value="ECO:0007669"/>
    <property type="project" value="InterPro"/>
</dbReference>
<dbReference type="GO" id="GO:0030643">
    <property type="term" value="P:intracellular phosphate ion homeostasis"/>
    <property type="evidence" value="ECO:0007669"/>
    <property type="project" value="InterPro"/>
</dbReference>
<dbReference type="GO" id="GO:0003677">
    <property type="term" value="F:DNA binding"/>
    <property type="evidence" value="ECO:0007669"/>
    <property type="project" value="InterPro"/>
</dbReference>
<organism evidence="2">
    <name type="scientific">marine metagenome</name>
    <dbReference type="NCBI Taxonomy" id="408172"/>
    <lineage>
        <taxon>unclassified sequences</taxon>
        <taxon>metagenomes</taxon>
        <taxon>ecological metagenomes</taxon>
    </lineage>
</organism>
<dbReference type="InterPro" id="IPR007159">
    <property type="entry name" value="SpoVT-AbrB_dom"/>
</dbReference>
<evidence type="ECO:0000313" key="2">
    <source>
        <dbReference type="EMBL" id="SVA96717.1"/>
    </source>
</evidence>
<evidence type="ECO:0000259" key="1">
    <source>
        <dbReference type="SMART" id="SM00966"/>
    </source>
</evidence>
<dbReference type="Pfam" id="PF04014">
    <property type="entry name" value="MazE_antitoxin"/>
    <property type="match status" value="1"/>
</dbReference>
<proteinExistence type="predicted"/>
<dbReference type="EMBL" id="UINC01023972">
    <property type="protein sequence ID" value="SVA96717.1"/>
    <property type="molecule type" value="Genomic_DNA"/>
</dbReference>
<dbReference type="InterPro" id="IPR026022">
    <property type="entry name" value="PhoU_dom"/>
</dbReference>
<name>A0A382A6N9_9ZZZZ</name>
<dbReference type="InterPro" id="IPR038078">
    <property type="entry name" value="PhoU-like_sf"/>
</dbReference>
<dbReference type="InterPro" id="IPR028366">
    <property type="entry name" value="PhoU"/>
</dbReference>
<sequence>MESRKLQKTGGSTLIVSLPKKWTKKNKLDSGSEVRLLQQPNGTMTIDPGQPGPNKMTSTVKCHDEKNQHLFRDLIGAYLAGSTEIRVTGNPRLTVRDRKTIRKFSASVIGIEIIEEEAAQAILTDMSNPGALPFRRAIKRLYKIVSAMYNDSILILEGSEDLAADVVDRDTEADKLQWFIERQFNMMLEDSSLSRKLKATSFEGVVYSNVARYLERIADHACRFAEVGYVAGLIPGRKMLPLAKEASEILEDAMKSFINNDPHKATVVIDKGKKAVRKAQTYSENRYKKEMEHPLEFSIAMDAIMRTIAYSTDISEAAINYSAKMGNK</sequence>
<dbReference type="SMART" id="SM00966">
    <property type="entry name" value="SpoVT_AbrB"/>
    <property type="match status" value="1"/>
</dbReference>
<dbReference type="Gene3D" id="1.20.58.220">
    <property type="entry name" value="Phosphate transport system protein phou homolog 2, domain 2"/>
    <property type="match status" value="1"/>
</dbReference>
<dbReference type="PANTHER" id="PTHR42930:SF2">
    <property type="entry name" value="PHOU DOMAIN-CONTAINING PROTEIN"/>
    <property type="match status" value="1"/>
</dbReference>
<reference evidence="2" key="1">
    <citation type="submission" date="2018-05" db="EMBL/GenBank/DDBJ databases">
        <authorList>
            <person name="Lanie J.A."/>
            <person name="Ng W.-L."/>
            <person name="Kazmierczak K.M."/>
            <person name="Andrzejewski T.M."/>
            <person name="Davidsen T.M."/>
            <person name="Wayne K.J."/>
            <person name="Tettelin H."/>
            <person name="Glass J.I."/>
            <person name="Rusch D."/>
            <person name="Podicherti R."/>
            <person name="Tsui H.-C.T."/>
            <person name="Winkler M.E."/>
        </authorList>
    </citation>
    <scope>NUCLEOTIDE SEQUENCE</scope>
</reference>
<protein>
    <recommendedName>
        <fullName evidence="1">SpoVT-AbrB domain-containing protein</fullName>
    </recommendedName>
</protein>